<proteinExistence type="predicted"/>
<organism evidence="5 6">
    <name type="scientific">Corallococcus interemptor</name>
    <dbReference type="NCBI Taxonomy" id="2316720"/>
    <lineage>
        <taxon>Bacteria</taxon>
        <taxon>Pseudomonadati</taxon>
        <taxon>Myxococcota</taxon>
        <taxon>Myxococcia</taxon>
        <taxon>Myxococcales</taxon>
        <taxon>Cystobacterineae</taxon>
        <taxon>Myxococcaceae</taxon>
        <taxon>Corallococcus</taxon>
    </lineage>
</organism>
<dbReference type="Pfam" id="PF06744">
    <property type="entry name" value="IcmF_C"/>
    <property type="match status" value="1"/>
</dbReference>
<protein>
    <submittedName>
        <fullName evidence="5">Uncharacterized protein</fullName>
    </submittedName>
</protein>
<dbReference type="InterPro" id="IPR053156">
    <property type="entry name" value="T6SS_TssM-like"/>
</dbReference>
<name>A0A3A8Q3F2_9BACT</name>
<dbReference type="InterPro" id="IPR048677">
    <property type="entry name" value="TssM1_hel"/>
</dbReference>
<evidence type="ECO:0000313" key="6">
    <source>
        <dbReference type="Proteomes" id="UP000282656"/>
    </source>
</evidence>
<evidence type="ECO:0000256" key="2">
    <source>
        <dbReference type="SAM" id="Phobius"/>
    </source>
</evidence>
<dbReference type="Pfam" id="PF21070">
    <property type="entry name" value="IcmF_helical"/>
    <property type="match status" value="1"/>
</dbReference>
<feature type="region of interest" description="Disordered" evidence="1">
    <location>
        <begin position="949"/>
        <end position="972"/>
    </location>
</feature>
<feature type="compositionally biased region" description="Low complexity" evidence="1">
    <location>
        <begin position="960"/>
        <end position="972"/>
    </location>
</feature>
<evidence type="ECO:0000259" key="3">
    <source>
        <dbReference type="Pfam" id="PF06744"/>
    </source>
</evidence>
<keyword evidence="2" id="KW-0812">Transmembrane</keyword>
<dbReference type="PANTHER" id="PTHR36153">
    <property type="entry name" value="INNER MEMBRANE PROTEIN-RELATED"/>
    <property type="match status" value="1"/>
</dbReference>
<keyword evidence="2" id="KW-1133">Transmembrane helix</keyword>
<gene>
    <name evidence="5" type="ORF">D7X96_28130</name>
</gene>
<evidence type="ECO:0000259" key="4">
    <source>
        <dbReference type="Pfam" id="PF21070"/>
    </source>
</evidence>
<feature type="domain" description="Type VI secretion system IcmF C-terminal" evidence="3">
    <location>
        <begin position="1158"/>
        <end position="1239"/>
    </location>
</feature>
<dbReference type="AlphaFoldDB" id="A0A3A8Q3F2"/>
<comment type="caution">
    <text evidence="5">The sequence shown here is derived from an EMBL/GenBank/DDBJ whole genome shotgun (WGS) entry which is preliminary data.</text>
</comment>
<keyword evidence="6" id="KW-1185">Reference proteome</keyword>
<feature type="transmembrane region" description="Helical" evidence="2">
    <location>
        <begin position="346"/>
        <end position="368"/>
    </location>
</feature>
<feature type="domain" description="Type VI secretion system component TssM1 helical" evidence="4">
    <location>
        <begin position="1043"/>
        <end position="1136"/>
    </location>
</feature>
<dbReference type="EMBL" id="RAWM01000099">
    <property type="protein sequence ID" value="RKH63286.1"/>
    <property type="molecule type" value="Genomic_DNA"/>
</dbReference>
<dbReference type="OrthoDB" id="5476391at2"/>
<keyword evidence="2" id="KW-0472">Membrane</keyword>
<dbReference type="InterPro" id="IPR010623">
    <property type="entry name" value="IcmF_C"/>
</dbReference>
<evidence type="ECO:0000256" key="1">
    <source>
        <dbReference type="SAM" id="MobiDB-lite"/>
    </source>
</evidence>
<dbReference type="PANTHER" id="PTHR36153:SF1">
    <property type="entry name" value="TYPE VI SECRETION SYSTEM COMPONENT TSSM1"/>
    <property type="match status" value="1"/>
</dbReference>
<dbReference type="Proteomes" id="UP000282656">
    <property type="component" value="Unassembled WGS sequence"/>
</dbReference>
<sequence length="1275" mass="141628">MGALQSLLAALKAHWVLVLGIGVVLAAIGVGVTLWWRKRQQRGPSLAGEQKPLASGQLLAVRKKFLSKLPWRFRASVRDFPTLVVLGPAGSGKSDLIEAEVDWERQQRQFMPSYTDDPLLKVFLGPEVVVQELAAPVLEDDSHHARRALRRLWKATFGGKHKGRAVIVLKVSWLLETSPDEVKRVTQLLRGKVNLLSEVCQSPVETRLVLTHMDTLDGYADFAQLLRKNGVPLELEVPPRGREGELAEALQPMEKYLALGLTSLSPDAFERLANFYSRGGEAFAALGRFVSTLMEGGSLAFPLSLKRVYLSSHGAEAPPTGALAVQGDQPAELLVRDYRWTHLRRCAVILAVGCLPVLFAYARFYGLILRTQDKLDAFQVTVQRLEERNQSVSGSVVEAQTTDAVKAMEQLWHSTRYWPPLAHSFTDEREELRARLARSIRMSYLKPMLEKCQDQCRRCPSQIPGCQPAPVFTGRGTRAAPLPVAPAADDSCHQETLCRPEHVLYTLGVLYSSRNEGLGHFMLRSVRGPYKKELGWTAEAYGLSLSDGDPDRNWLDAMGLAEPMVANYVIASDKPFAEDVPWTRWPYGWLTMDSLLGPWREHLTQLQDVLSAKELDLSRWAALAGDRERLRTSLAESAPYYSARKLMDLINASDAEPDASQLKGVGSLLDSLDWQRQNRQTLEAILRMEDEADTALRAAARMTPAELLTRADGLFAPSDGDARYQVEVLRRDFTFRPMDVSRQLLDKVLRTLKETGRTPFNADSFNPRAGETTSEVASEGVGDDDTEFASGQAPVVGKVLGKAAFDAQLAPLVDEFTTRLAKSSLTREEAVERATFVQGKVETFAKRYGQDLYATYRGYRFRTTPRGSLASDLSVLLQPSSPLEAMLRDVAVRAGVGPLESEYYAPMREAVAPFKPVVQLMTADKNGALTELASYTTLVSQLQQELSGLKPATPKPAAPANPAAPGAAGATASSAGSQLAEMLSPVGRVGLSMLLEEEDSYLRRVDAWLDQHGLVGEFRQPFRQPFIVVRNRGRAELERVIAEQWTHQARRTLDPLVKRYPFNPSASQEVDPVELEVLRRKDGAFWGFVTQVLAPVVEERGTDWSLRYPLKSRLLLPPRMLTALGQLGRLSRMLWDDEGKPRPIAMQVRPLPLPTAPTPDSFVTLSYLKCGGAASFGFNQRPAWSEFPLSWWSPQPSSIGVELRSPQRDGKRYRSMEMSESSWNCFRLLESATLTDQQNVVWVLPGRGLAANEKVLEISFGLRGEPWAPFRGVVP</sequence>
<accession>A0A3A8Q3F2</accession>
<reference evidence="6" key="1">
    <citation type="submission" date="2018-09" db="EMBL/GenBank/DDBJ databases">
        <authorList>
            <person name="Livingstone P.G."/>
            <person name="Whitworth D.E."/>
        </authorList>
    </citation>
    <scope>NUCLEOTIDE SEQUENCE [LARGE SCALE GENOMIC DNA]</scope>
    <source>
        <strain evidence="6">AB047A</strain>
    </source>
</reference>
<evidence type="ECO:0000313" key="5">
    <source>
        <dbReference type="EMBL" id="RKH63286.1"/>
    </source>
</evidence>
<feature type="transmembrane region" description="Helical" evidence="2">
    <location>
        <begin position="15"/>
        <end position="36"/>
    </location>
</feature>
<dbReference type="RefSeq" id="WP_121771160.1">
    <property type="nucleotide sequence ID" value="NZ_RAWM01000099.1"/>
</dbReference>
<feature type="region of interest" description="Disordered" evidence="1">
    <location>
        <begin position="759"/>
        <end position="783"/>
    </location>
</feature>